<accession>A0ABY7M9K0</accession>
<keyword evidence="3" id="KW-1185">Reference proteome</keyword>
<name>A0ABY7M9K0_9CHLR</name>
<dbReference type="EMBL" id="CP115149">
    <property type="protein sequence ID" value="WBL37209.1"/>
    <property type="molecule type" value="Genomic_DNA"/>
</dbReference>
<protein>
    <submittedName>
        <fullName evidence="2">Uncharacterized protein</fullName>
    </submittedName>
</protein>
<feature type="compositionally biased region" description="Pro residues" evidence="1">
    <location>
        <begin position="89"/>
        <end position="98"/>
    </location>
</feature>
<gene>
    <name evidence="2" type="ORF">O0235_06480</name>
</gene>
<dbReference type="RefSeq" id="WP_270057722.1">
    <property type="nucleotide sequence ID" value="NZ_CP115149.1"/>
</dbReference>
<feature type="region of interest" description="Disordered" evidence="1">
    <location>
        <begin position="79"/>
        <end position="98"/>
    </location>
</feature>
<reference evidence="2 3" key="1">
    <citation type="journal article" date="2023" name="ISME J.">
        <title>Thermophilic Dehalococcoidia with unusual traits shed light on an unexpected past.</title>
        <authorList>
            <person name="Palmer M."/>
            <person name="Covington J.K."/>
            <person name="Zhou E.M."/>
            <person name="Thomas S.C."/>
            <person name="Habib N."/>
            <person name="Seymour C.O."/>
            <person name="Lai D."/>
            <person name="Johnston J."/>
            <person name="Hashimi A."/>
            <person name="Jiao J.Y."/>
            <person name="Muok A.R."/>
            <person name="Liu L."/>
            <person name="Xian W.D."/>
            <person name="Zhi X.Y."/>
            <person name="Li M.M."/>
            <person name="Silva L.P."/>
            <person name="Bowen B.P."/>
            <person name="Louie K."/>
            <person name="Briegel A."/>
            <person name="Pett-Ridge J."/>
            <person name="Weber P.K."/>
            <person name="Tocheva E.I."/>
            <person name="Woyke T."/>
            <person name="Northen T.R."/>
            <person name="Mayali X."/>
            <person name="Li W.J."/>
            <person name="Hedlund B.P."/>
        </authorList>
    </citation>
    <scope>NUCLEOTIDE SEQUENCE [LARGE SCALE GENOMIC DNA]</scope>
    <source>
        <strain evidence="2 3">YIM 72310</strain>
    </source>
</reference>
<proteinExistence type="predicted"/>
<evidence type="ECO:0000313" key="2">
    <source>
        <dbReference type="EMBL" id="WBL37209.1"/>
    </source>
</evidence>
<evidence type="ECO:0000256" key="1">
    <source>
        <dbReference type="SAM" id="MobiDB-lite"/>
    </source>
</evidence>
<evidence type="ECO:0000313" key="3">
    <source>
        <dbReference type="Proteomes" id="UP001212803"/>
    </source>
</evidence>
<organism evidence="2 3">
    <name type="scientific">Tepidiforma flava</name>
    <dbReference type="NCBI Taxonomy" id="3004094"/>
    <lineage>
        <taxon>Bacteria</taxon>
        <taxon>Bacillati</taxon>
        <taxon>Chloroflexota</taxon>
        <taxon>Tepidiformia</taxon>
        <taxon>Tepidiformales</taxon>
        <taxon>Tepidiformaceae</taxon>
        <taxon>Tepidiforma</taxon>
    </lineage>
</organism>
<sequence>MTHTIDWQGEARLTFGDALETRVRAVLFRNGGPAGWSGEVVIEGAAPITPGDRVELTIGRSPCRALVRGAAIRGGAGHRTTSLLIDGDGPPPAPLARR</sequence>
<dbReference type="Proteomes" id="UP001212803">
    <property type="component" value="Chromosome"/>
</dbReference>